<feature type="compositionally biased region" description="Polar residues" evidence="1">
    <location>
        <begin position="131"/>
        <end position="154"/>
    </location>
</feature>
<evidence type="ECO:0000313" key="3">
    <source>
        <dbReference type="Proteomes" id="UP001357485"/>
    </source>
</evidence>
<feature type="compositionally biased region" description="Polar residues" evidence="1">
    <location>
        <begin position="196"/>
        <end position="209"/>
    </location>
</feature>
<proteinExistence type="predicted"/>
<protein>
    <recommendedName>
        <fullName evidence="4">Clathrin light chain</fullName>
    </recommendedName>
</protein>
<evidence type="ECO:0008006" key="4">
    <source>
        <dbReference type="Google" id="ProtNLM"/>
    </source>
</evidence>
<feature type="region of interest" description="Disordered" evidence="1">
    <location>
        <begin position="1"/>
        <end position="172"/>
    </location>
</feature>
<organism evidence="2 3">
    <name type="scientific">Cryomyces antarcticus</name>
    <dbReference type="NCBI Taxonomy" id="329879"/>
    <lineage>
        <taxon>Eukaryota</taxon>
        <taxon>Fungi</taxon>
        <taxon>Dikarya</taxon>
        <taxon>Ascomycota</taxon>
        <taxon>Pezizomycotina</taxon>
        <taxon>Dothideomycetes</taxon>
        <taxon>Dothideomycetes incertae sedis</taxon>
        <taxon>Cryomyces</taxon>
    </lineage>
</organism>
<keyword evidence="3" id="KW-1185">Reference proteome</keyword>
<feature type="compositionally biased region" description="Polar residues" evidence="1">
    <location>
        <begin position="46"/>
        <end position="66"/>
    </location>
</feature>
<dbReference type="EMBL" id="JAVRRA010018226">
    <property type="protein sequence ID" value="KAK5189322.1"/>
    <property type="molecule type" value="Genomic_DNA"/>
</dbReference>
<sequence>PGADNFSREFPPIKEFARDDDSDSESEHGFGDDFTASSPHKDVSAAQAQGQMSSTAARPTVSSNFFEHQPMAPQAESSASGQLPTPAAMESPPSYDQTTSDGPDHQNGSRESNQFPPEFGGLLPSREDPTSHPSSPQQLRSSDNPLSNSMSGGQTFLGGYTPSHGTSPFALNAFSASPEMSNTQAPAALADAYRSPITSLSTTGQQSAPEAQPLPKPQPSFNDDFDDFEDLDEAKEADDKGDNEFAFASQQRGAFDEFNPTFDSPAASMTNTLASQQTEMGRDNPTQD</sequence>
<gene>
    <name evidence="2" type="ORF">LTR16_007999</name>
</gene>
<feature type="non-terminal residue" evidence="2">
    <location>
        <position position="1"/>
    </location>
</feature>
<dbReference type="Proteomes" id="UP001357485">
    <property type="component" value="Unassembled WGS sequence"/>
</dbReference>
<feature type="non-terminal residue" evidence="2">
    <location>
        <position position="288"/>
    </location>
</feature>
<accession>A0ABR0LKM1</accession>
<comment type="caution">
    <text evidence="2">The sequence shown here is derived from an EMBL/GenBank/DDBJ whole genome shotgun (WGS) entry which is preliminary data.</text>
</comment>
<reference evidence="2 3" key="1">
    <citation type="submission" date="2023-08" db="EMBL/GenBank/DDBJ databases">
        <title>Black Yeasts Isolated from many extreme environments.</title>
        <authorList>
            <person name="Coleine C."/>
            <person name="Stajich J.E."/>
            <person name="Selbmann L."/>
        </authorList>
    </citation>
    <scope>NUCLEOTIDE SEQUENCE [LARGE SCALE GENOMIC DNA]</scope>
    <source>
        <strain evidence="2 3">CCFEE 536</strain>
    </source>
</reference>
<feature type="compositionally biased region" description="Acidic residues" evidence="1">
    <location>
        <begin position="223"/>
        <end position="236"/>
    </location>
</feature>
<feature type="region of interest" description="Disordered" evidence="1">
    <location>
        <begin position="196"/>
        <end position="288"/>
    </location>
</feature>
<feature type="compositionally biased region" description="Basic and acidic residues" evidence="1">
    <location>
        <begin position="11"/>
        <end position="31"/>
    </location>
</feature>
<name>A0ABR0LKM1_9PEZI</name>
<evidence type="ECO:0000313" key="2">
    <source>
        <dbReference type="EMBL" id="KAK5189322.1"/>
    </source>
</evidence>
<feature type="compositionally biased region" description="Polar residues" evidence="1">
    <location>
        <begin position="267"/>
        <end position="288"/>
    </location>
</feature>
<evidence type="ECO:0000256" key="1">
    <source>
        <dbReference type="SAM" id="MobiDB-lite"/>
    </source>
</evidence>